<name>A0A2A4J9S1_HELVI</name>
<organism evidence="16">
    <name type="scientific">Heliothis virescens</name>
    <name type="common">Tobacco budworm moth</name>
    <dbReference type="NCBI Taxonomy" id="7102"/>
    <lineage>
        <taxon>Eukaryota</taxon>
        <taxon>Metazoa</taxon>
        <taxon>Ecdysozoa</taxon>
        <taxon>Arthropoda</taxon>
        <taxon>Hexapoda</taxon>
        <taxon>Insecta</taxon>
        <taxon>Pterygota</taxon>
        <taxon>Neoptera</taxon>
        <taxon>Endopterygota</taxon>
        <taxon>Lepidoptera</taxon>
        <taxon>Glossata</taxon>
        <taxon>Ditrysia</taxon>
        <taxon>Noctuoidea</taxon>
        <taxon>Noctuidae</taxon>
        <taxon>Heliothinae</taxon>
        <taxon>Heliothis</taxon>
    </lineage>
</organism>
<comment type="function">
    <text evidence="1">May be involved in transcriptional regulation.</text>
</comment>
<dbReference type="EMBL" id="NWSH01002274">
    <property type="protein sequence ID" value="PCG68711.1"/>
    <property type="molecule type" value="Genomic_DNA"/>
</dbReference>
<keyword evidence="5" id="KW-0677">Repeat</keyword>
<evidence type="ECO:0000256" key="2">
    <source>
        <dbReference type="ARBA" id="ARBA00006991"/>
    </source>
</evidence>
<dbReference type="PANTHER" id="PTHR24379:SF121">
    <property type="entry name" value="C2H2-TYPE DOMAIN-CONTAINING PROTEIN"/>
    <property type="match status" value="1"/>
</dbReference>
<keyword evidence="9" id="KW-0805">Transcription regulation</keyword>
<dbReference type="FunFam" id="3.30.160.60:FF:000247">
    <property type="entry name" value="Zinc finger protein 236"/>
    <property type="match status" value="1"/>
</dbReference>
<evidence type="ECO:0000256" key="3">
    <source>
        <dbReference type="ARBA" id="ARBA00022499"/>
    </source>
</evidence>
<comment type="caution">
    <text evidence="16">The sequence shown here is derived from an EMBL/GenBank/DDBJ whole genome shotgun (WGS) entry which is preliminary data.</text>
</comment>
<keyword evidence="10" id="KW-0238">DNA-binding</keyword>
<dbReference type="Pfam" id="PF12874">
    <property type="entry name" value="zf-met"/>
    <property type="match status" value="1"/>
</dbReference>
<evidence type="ECO:0000256" key="12">
    <source>
        <dbReference type="ARBA" id="ARBA00023242"/>
    </source>
</evidence>
<keyword evidence="4" id="KW-0479">Metal-binding</keyword>
<comment type="similarity">
    <text evidence="2">Belongs to the krueppel C2H2-type zinc-finger protein family.</text>
</comment>
<keyword evidence="12" id="KW-0539">Nucleus</keyword>
<dbReference type="Pfam" id="PF05605">
    <property type="entry name" value="zf-Di19"/>
    <property type="match status" value="1"/>
</dbReference>
<feature type="domain" description="C2H2-type" evidence="15">
    <location>
        <begin position="183"/>
        <end position="213"/>
    </location>
</feature>
<dbReference type="GO" id="GO:0003677">
    <property type="term" value="F:DNA binding"/>
    <property type="evidence" value="ECO:0007669"/>
    <property type="project" value="UniProtKB-KW"/>
</dbReference>
<keyword evidence="7" id="KW-0862">Zinc</keyword>
<evidence type="ECO:0000256" key="14">
    <source>
        <dbReference type="SAM" id="MobiDB-lite"/>
    </source>
</evidence>
<evidence type="ECO:0000256" key="8">
    <source>
        <dbReference type="ARBA" id="ARBA00022843"/>
    </source>
</evidence>
<reference evidence="16" key="1">
    <citation type="submission" date="2017-09" db="EMBL/GenBank/DDBJ databases">
        <title>Contemporary evolution of a Lepidopteran species, Heliothis virescens, in response to modern agricultural practices.</title>
        <authorList>
            <person name="Fritz M.L."/>
            <person name="Deyonke A.M."/>
            <person name="Papanicolaou A."/>
            <person name="Micinski S."/>
            <person name="Westbrook J."/>
            <person name="Gould F."/>
        </authorList>
    </citation>
    <scope>NUCLEOTIDE SEQUENCE [LARGE SCALE GENOMIC DNA]</scope>
    <source>
        <strain evidence="16">HvINT-</strain>
        <tissue evidence="16">Whole body</tissue>
    </source>
</reference>
<dbReference type="PROSITE" id="PS00028">
    <property type="entry name" value="ZINC_FINGER_C2H2_1"/>
    <property type="match status" value="4"/>
</dbReference>
<dbReference type="InterPro" id="IPR036236">
    <property type="entry name" value="Znf_C2H2_sf"/>
</dbReference>
<feature type="domain" description="C2H2-type" evidence="15">
    <location>
        <begin position="278"/>
        <end position="305"/>
    </location>
</feature>
<feature type="domain" description="C2H2-type" evidence="15">
    <location>
        <begin position="306"/>
        <end position="329"/>
    </location>
</feature>
<dbReference type="Gene3D" id="3.30.160.60">
    <property type="entry name" value="Classic Zinc Finger"/>
    <property type="match status" value="5"/>
</dbReference>
<dbReference type="SMART" id="SM00355">
    <property type="entry name" value="ZnF_C2H2"/>
    <property type="match status" value="9"/>
</dbReference>
<dbReference type="InterPro" id="IPR008598">
    <property type="entry name" value="Di19_Zn-bd"/>
</dbReference>
<dbReference type="STRING" id="7102.A0A2A4J9S1"/>
<gene>
    <name evidence="16" type="ORF">B5V51_4939</name>
</gene>
<evidence type="ECO:0000256" key="5">
    <source>
        <dbReference type="ARBA" id="ARBA00022737"/>
    </source>
</evidence>
<sequence length="355" mass="41416">MACKVCYVYVAENNITTHTESHYLRYRCKLCSHIEYSNKLIQQHVAAHLSRQTNNATIKIGAVKTAKGRKKKEKDKEEASTPPKPGDLRKLLSKTSIEGYQCLECDMFFKNSRARKNHVARCHREGLQCDHCKKRFVNRTTLATHLKLHEGPLPRAECTICHKMVRVIQLKYHIQRHQNKTRYDCEDCNKTFSHLATYQAHLKYSRAHASEQVFKYPCPMCNKGYPSKQAMQDHFNYQHLGKTVHKCPICEKPIASRANVEKHLMRVHGQKKEKPRNHICQECGKAFTDKKALTQHEVIHSGDRPLSCDICQQTFKQKASLYMHRKRVHKVFPAKRRVEYMQDTVHHCKLESILS</sequence>
<keyword evidence="8" id="KW-0832">Ubl conjugation</keyword>
<dbReference type="PROSITE" id="PS50157">
    <property type="entry name" value="ZINC_FINGER_C2H2_2"/>
    <property type="match status" value="6"/>
</dbReference>
<feature type="region of interest" description="Disordered" evidence="14">
    <location>
        <begin position="61"/>
        <end position="89"/>
    </location>
</feature>
<feature type="domain" description="C2H2-type" evidence="15">
    <location>
        <begin position="216"/>
        <end position="244"/>
    </location>
</feature>
<dbReference type="AlphaFoldDB" id="A0A2A4J9S1"/>
<accession>A0A2A4J9S1</accession>
<dbReference type="GO" id="GO:0008270">
    <property type="term" value="F:zinc ion binding"/>
    <property type="evidence" value="ECO:0007669"/>
    <property type="project" value="UniProtKB-KW"/>
</dbReference>
<dbReference type="Pfam" id="PF00096">
    <property type="entry name" value="zf-C2H2"/>
    <property type="match status" value="3"/>
</dbReference>
<dbReference type="PANTHER" id="PTHR24379">
    <property type="entry name" value="KRAB AND ZINC FINGER DOMAIN-CONTAINING"/>
    <property type="match status" value="1"/>
</dbReference>
<dbReference type="InterPro" id="IPR013087">
    <property type="entry name" value="Znf_C2H2_type"/>
</dbReference>
<evidence type="ECO:0000313" key="16">
    <source>
        <dbReference type="EMBL" id="PCG68711.1"/>
    </source>
</evidence>
<evidence type="ECO:0000256" key="6">
    <source>
        <dbReference type="ARBA" id="ARBA00022771"/>
    </source>
</evidence>
<proteinExistence type="inferred from homology"/>
<evidence type="ECO:0000256" key="10">
    <source>
        <dbReference type="ARBA" id="ARBA00023125"/>
    </source>
</evidence>
<evidence type="ECO:0000256" key="13">
    <source>
        <dbReference type="PROSITE-ProRule" id="PRU00042"/>
    </source>
</evidence>
<evidence type="ECO:0000259" key="15">
    <source>
        <dbReference type="PROSITE" id="PS50157"/>
    </source>
</evidence>
<evidence type="ECO:0000256" key="4">
    <source>
        <dbReference type="ARBA" id="ARBA00022723"/>
    </source>
</evidence>
<feature type="domain" description="C2H2-type" evidence="15">
    <location>
        <begin position="245"/>
        <end position="273"/>
    </location>
</feature>
<keyword evidence="6 13" id="KW-0863">Zinc-finger</keyword>
<feature type="domain" description="C2H2-type" evidence="15">
    <location>
        <begin position="127"/>
        <end position="154"/>
    </location>
</feature>
<evidence type="ECO:0000256" key="9">
    <source>
        <dbReference type="ARBA" id="ARBA00023015"/>
    </source>
</evidence>
<keyword evidence="11" id="KW-0804">Transcription</keyword>
<evidence type="ECO:0000256" key="7">
    <source>
        <dbReference type="ARBA" id="ARBA00022833"/>
    </source>
</evidence>
<evidence type="ECO:0000256" key="11">
    <source>
        <dbReference type="ARBA" id="ARBA00023163"/>
    </source>
</evidence>
<dbReference type="SUPFAM" id="SSF57667">
    <property type="entry name" value="beta-beta-alpha zinc fingers"/>
    <property type="match status" value="4"/>
</dbReference>
<keyword evidence="3" id="KW-1017">Isopeptide bond</keyword>
<protein>
    <recommendedName>
        <fullName evidence="15">C2H2-type domain-containing protein</fullName>
    </recommendedName>
</protein>
<evidence type="ECO:0000256" key="1">
    <source>
        <dbReference type="ARBA" id="ARBA00003767"/>
    </source>
</evidence>